<evidence type="ECO:0000313" key="2">
    <source>
        <dbReference type="Proteomes" id="UP000187429"/>
    </source>
</evidence>
<reference evidence="2" key="1">
    <citation type="submission" date="2017-01" db="EMBL/GenBank/DDBJ databases">
        <authorList>
            <person name="Wang Y."/>
            <person name="White M."/>
            <person name="Kvist S."/>
            <person name="Moncalvo J.-M."/>
        </authorList>
    </citation>
    <scope>NUCLEOTIDE SEQUENCE [LARGE SCALE GENOMIC DNA]</scope>
    <source>
        <strain evidence="2">ID-206-W2</strain>
    </source>
</reference>
<organism evidence="1 2">
    <name type="scientific">Smittium culicis</name>
    <dbReference type="NCBI Taxonomy" id="133412"/>
    <lineage>
        <taxon>Eukaryota</taxon>
        <taxon>Fungi</taxon>
        <taxon>Fungi incertae sedis</taxon>
        <taxon>Zoopagomycota</taxon>
        <taxon>Kickxellomycotina</taxon>
        <taxon>Harpellomycetes</taxon>
        <taxon>Harpellales</taxon>
        <taxon>Legeriomycetaceae</taxon>
        <taxon>Smittium</taxon>
    </lineage>
</organism>
<keyword evidence="2" id="KW-1185">Reference proteome</keyword>
<name>A0A1R1XLL7_9FUNG</name>
<protein>
    <submittedName>
        <fullName evidence="1">Uncharacterized protein</fullName>
    </submittedName>
</protein>
<gene>
    <name evidence="1" type="ORF">AYI69_g8164</name>
</gene>
<feature type="non-terminal residue" evidence="1">
    <location>
        <position position="21"/>
    </location>
</feature>
<sequence>MVSVKRSIEVVFLRRRPQSNY</sequence>
<evidence type="ECO:0000313" key="1">
    <source>
        <dbReference type="EMBL" id="OMJ15513.1"/>
    </source>
</evidence>
<dbReference type="Proteomes" id="UP000187429">
    <property type="component" value="Unassembled WGS sequence"/>
</dbReference>
<dbReference type="EMBL" id="LSSM01004222">
    <property type="protein sequence ID" value="OMJ15513.1"/>
    <property type="molecule type" value="Genomic_DNA"/>
</dbReference>
<accession>A0A1R1XLL7</accession>
<proteinExistence type="predicted"/>
<dbReference type="AlphaFoldDB" id="A0A1R1XLL7"/>
<comment type="caution">
    <text evidence="1">The sequence shown here is derived from an EMBL/GenBank/DDBJ whole genome shotgun (WGS) entry which is preliminary data.</text>
</comment>